<evidence type="ECO:0000313" key="2">
    <source>
        <dbReference type="Proteomes" id="UP000824120"/>
    </source>
</evidence>
<comment type="caution">
    <text evidence="1">The sequence shown here is derived from an EMBL/GenBank/DDBJ whole genome shotgun (WGS) entry which is preliminary data.</text>
</comment>
<dbReference type="EMBL" id="JACXVP010000003">
    <property type="protein sequence ID" value="KAG5616185.1"/>
    <property type="molecule type" value="Genomic_DNA"/>
</dbReference>
<gene>
    <name evidence="1" type="ORF">H5410_016009</name>
</gene>
<accession>A0A9J5ZVA5</accession>
<protein>
    <submittedName>
        <fullName evidence="1">Uncharacterized protein</fullName>
    </submittedName>
</protein>
<reference evidence="1 2" key="1">
    <citation type="submission" date="2020-09" db="EMBL/GenBank/DDBJ databases">
        <title>De no assembly of potato wild relative species, Solanum commersonii.</title>
        <authorList>
            <person name="Cho K."/>
        </authorList>
    </citation>
    <scope>NUCLEOTIDE SEQUENCE [LARGE SCALE GENOMIC DNA]</scope>
    <source>
        <strain evidence="1">LZ3.2</strain>
        <tissue evidence="1">Leaf</tissue>
    </source>
</reference>
<proteinExistence type="predicted"/>
<evidence type="ECO:0000313" key="1">
    <source>
        <dbReference type="EMBL" id="KAG5616185.1"/>
    </source>
</evidence>
<name>A0A9J5ZVA5_SOLCO</name>
<dbReference type="AlphaFoldDB" id="A0A9J5ZVA5"/>
<dbReference type="Proteomes" id="UP000824120">
    <property type="component" value="Chromosome 3"/>
</dbReference>
<keyword evidence="2" id="KW-1185">Reference proteome</keyword>
<sequence length="66" mass="7431">MALLMTLNSLMEFPCNLGMVCISSSRRIDSEIIHLSRRNIPISSTLLWIRIPHLLKTGPSTFGMCI</sequence>
<organism evidence="1 2">
    <name type="scientific">Solanum commersonii</name>
    <name type="common">Commerson's wild potato</name>
    <name type="synonym">Commerson's nightshade</name>
    <dbReference type="NCBI Taxonomy" id="4109"/>
    <lineage>
        <taxon>Eukaryota</taxon>
        <taxon>Viridiplantae</taxon>
        <taxon>Streptophyta</taxon>
        <taxon>Embryophyta</taxon>
        <taxon>Tracheophyta</taxon>
        <taxon>Spermatophyta</taxon>
        <taxon>Magnoliopsida</taxon>
        <taxon>eudicotyledons</taxon>
        <taxon>Gunneridae</taxon>
        <taxon>Pentapetalae</taxon>
        <taxon>asterids</taxon>
        <taxon>lamiids</taxon>
        <taxon>Solanales</taxon>
        <taxon>Solanaceae</taxon>
        <taxon>Solanoideae</taxon>
        <taxon>Solaneae</taxon>
        <taxon>Solanum</taxon>
    </lineage>
</organism>